<dbReference type="PANTHER" id="PTHR43179">
    <property type="entry name" value="RHAMNOSYLTRANSFERASE WBBL"/>
    <property type="match status" value="1"/>
</dbReference>
<evidence type="ECO:0000313" key="6">
    <source>
        <dbReference type="Proteomes" id="UP001247805"/>
    </source>
</evidence>
<reference evidence="5 6" key="1">
    <citation type="submission" date="2023-10" db="EMBL/GenBank/DDBJ databases">
        <title>Glaciecola aquimarina strain GGW-M5 nov., isolated from a coastal seawater.</title>
        <authorList>
            <person name="Bayburt H."/>
            <person name="Kim J.M."/>
            <person name="Choi B.J."/>
            <person name="Jeon C.O."/>
        </authorList>
    </citation>
    <scope>NUCLEOTIDE SEQUENCE [LARGE SCALE GENOMIC DNA]</scope>
    <source>
        <strain evidence="5 6">KCTC 32108</strain>
    </source>
</reference>
<dbReference type="EC" id="2.4.-.-" evidence="5"/>
<dbReference type="InterPro" id="IPR027791">
    <property type="entry name" value="Galactosyl_T_C"/>
</dbReference>
<keyword evidence="2" id="KW-0472">Membrane</keyword>
<evidence type="ECO:0000313" key="5">
    <source>
        <dbReference type="EMBL" id="MDU0353456.1"/>
    </source>
</evidence>
<evidence type="ECO:0000256" key="1">
    <source>
        <dbReference type="ARBA" id="ARBA00022679"/>
    </source>
</evidence>
<dbReference type="Pfam" id="PF00535">
    <property type="entry name" value="Glycos_transf_2"/>
    <property type="match status" value="1"/>
</dbReference>
<dbReference type="InterPro" id="IPR001173">
    <property type="entry name" value="Glyco_trans_2-like"/>
</dbReference>
<keyword evidence="5" id="KW-0328">Glycosyltransferase</keyword>
<dbReference type="EMBL" id="JAWDIO010000002">
    <property type="protein sequence ID" value="MDU0353456.1"/>
    <property type="molecule type" value="Genomic_DNA"/>
</dbReference>
<dbReference type="InterPro" id="IPR029044">
    <property type="entry name" value="Nucleotide-diphossugar_trans"/>
</dbReference>
<evidence type="ECO:0000259" key="4">
    <source>
        <dbReference type="Pfam" id="PF02709"/>
    </source>
</evidence>
<dbReference type="CDD" id="cd04186">
    <property type="entry name" value="GT_2_like_c"/>
    <property type="match status" value="1"/>
</dbReference>
<sequence>MTLSRDLTAPDVSIVIVNYRSWDKLGRCLSSLLELEVVQINLEVIVVDNYSNDGQFQNISQQYPQVNFIENTGNHGFSSGCNLGAKDAKGEYLLFLNPDTEVRMDIFTPLLANIKNFPPNSILATHKKDSYGKYERVERFLPRWYIYTGLGRAVHRLVCNRKIKQDFAKDKKIVYPDWVSGSVMFIRLNDFRALAGWNENFWLYGEDVDLCQRAQNNGGTIALLQDVSIIHNHGGSSRINPATAALTKSEVFISRHIFIAEHFKGINQLLMQAFVLTKSIIKTALIALLSLLIFKHLKAQASRVLFGNIIRYYINAAIKGTWISPRSVNYDATTNKF</sequence>
<keyword evidence="1 5" id="KW-0808">Transferase</keyword>
<feature type="transmembrane region" description="Helical" evidence="2">
    <location>
        <begin position="269"/>
        <end position="294"/>
    </location>
</feature>
<dbReference type="SUPFAM" id="SSF53448">
    <property type="entry name" value="Nucleotide-diphospho-sugar transferases"/>
    <property type="match status" value="1"/>
</dbReference>
<dbReference type="Gene3D" id="3.90.550.10">
    <property type="entry name" value="Spore Coat Polysaccharide Biosynthesis Protein SpsA, Chain A"/>
    <property type="match status" value="1"/>
</dbReference>
<gene>
    <name evidence="5" type="ORF">RS130_05525</name>
</gene>
<dbReference type="PANTHER" id="PTHR43179:SF7">
    <property type="entry name" value="RHAMNOSYLTRANSFERASE WBBL"/>
    <property type="match status" value="1"/>
</dbReference>
<keyword evidence="6" id="KW-1185">Reference proteome</keyword>
<proteinExistence type="predicted"/>
<evidence type="ECO:0000259" key="3">
    <source>
        <dbReference type="Pfam" id="PF00535"/>
    </source>
</evidence>
<evidence type="ECO:0000256" key="2">
    <source>
        <dbReference type="SAM" id="Phobius"/>
    </source>
</evidence>
<comment type="caution">
    <text evidence="5">The sequence shown here is derived from an EMBL/GenBank/DDBJ whole genome shotgun (WGS) entry which is preliminary data.</text>
</comment>
<dbReference type="GO" id="GO:0016757">
    <property type="term" value="F:glycosyltransferase activity"/>
    <property type="evidence" value="ECO:0007669"/>
    <property type="project" value="UniProtKB-KW"/>
</dbReference>
<protein>
    <submittedName>
        <fullName evidence="5">Glycosyltransferase family 2 protein</fullName>
        <ecNumber evidence="5">2.4.-.-</ecNumber>
    </submittedName>
</protein>
<dbReference type="Pfam" id="PF02709">
    <property type="entry name" value="Glyco_transf_7C"/>
    <property type="match status" value="1"/>
</dbReference>
<name>A0ABU3STX8_9ALTE</name>
<feature type="domain" description="Glycosyltransferase 2-like" evidence="3">
    <location>
        <begin position="13"/>
        <end position="140"/>
    </location>
</feature>
<dbReference type="Proteomes" id="UP001247805">
    <property type="component" value="Unassembled WGS sequence"/>
</dbReference>
<keyword evidence="2" id="KW-1133">Transmembrane helix</keyword>
<dbReference type="RefSeq" id="WP_316025127.1">
    <property type="nucleotide sequence ID" value="NZ_JAWDIO010000002.1"/>
</dbReference>
<keyword evidence="2" id="KW-0812">Transmembrane</keyword>
<organism evidence="5 6">
    <name type="scientific">Paraglaciecola aquimarina</name>
    <dbReference type="NCBI Taxonomy" id="1235557"/>
    <lineage>
        <taxon>Bacteria</taxon>
        <taxon>Pseudomonadati</taxon>
        <taxon>Pseudomonadota</taxon>
        <taxon>Gammaproteobacteria</taxon>
        <taxon>Alteromonadales</taxon>
        <taxon>Alteromonadaceae</taxon>
        <taxon>Paraglaciecola</taxon>
    </lineage>
</organism>
<accession>A0ABU3STX8</accession>
<feature type="domain" description="Galactosyltransferase C-terminal" evidence="4">
    <location>
        <begin position="180"/>
        <end position="224"/>
    </location>
</feature>